<keyword evidence="9" id="KW-0811">Translocation</keyword>
<evidence type="ECO:0000256" key="6">
    <source>
        <dbReference type="ARBA" id="ARBA00022824"/>
    </source>
</evidence>
<evidence type="ECO:0000256" key="10">
    <source>
        <dbReference type="ARBA" id="ARBA00023136"/>
    </source>
</evidence>
<name>A0A1Y1S507_9MICR</name>
<evidence type="ECO:0000256" key="2">
    <source>
        <dbReference type="ARBA" id="ARBA00010604"/>
    </source>
</evidence>
<keyword evidence="10 11" id="KW-0472">Membrane</keyword>
<comment type="subcellular location">
    <subcellularLocation>
        <location evidence="1">Endoplasmic reticulum membrane</location>
        <topology evidence="1">Multi-pass membrane protein</topology>
    </subcellularLocation>
</comment>
<organism evidence="12 13">
    <name type="scientific">Enterospora canceri</name>
    <dbReference type="NCBI Taxonomy" id="1081671"/>
    <lineage>
        <taxon>Eukaryota</taxon>
        <taxon>Fungi</taxon>
        <taxon>Fungi incertae sedis</taxon>
        <taxon>Microsporidia</taxon>
        <taxon>Enterocytozoonidae</taxon>
        <taxon>Enterospora</taxon>
    </lineage>
</organism>
<dbReference type="EMBL" id="LWDP01000078">
    <property type="protein sequence ID" value="ORD93477.1"/>
    <property type="molecule type" value="Genomic_DNA"/>
</dbReference>
<dbReference type="PANTHER" id="PTHR12443">
    <property type="entry name" value="TRANSLOCATION PROTEIN SEC62"/>
    <property type="match status" value="1"/>
</dbReference>
<dbReference type="PANTHER" id="PTHR12443:SF9">
    <property type="entry name" value="TRANSLOCATION PROTEIN SEC62"/>
    <property type="match status" value="1"/>
</dbReference>
<feature type="transmembrane region" description="Helical" evidence="11">
    <location>
        <begin position="103"/>
        <end position="122"/>
    </location>
</feature>
<reference evidence="12 13" key="1">
    <citation type="journal article" date="2017" name="Environ. Microbiol.">
        <title>Decay of the glycolytic pathway and adaptation to intranuclear parasitism within Enterocytozoonidae microsporidia.</title>
        <authorList>
            <person name="Wiredu Boakye D."/>
            <person name="Jaroenlak P."/>
            <person name="Prachumwat A."/>
            <person name="Williams T.A."/>
            <person name="Bateman K.S."/>
            <person name="Itsathitphaisarn O."/>
            <person name="Sritunyalucksana K."/>
            <person name="Paszkiewicz K.H."/>
            <person name="Moore K.A."/>
            <person name="Stentiford G.D."/>
            <person name="Williams B.A."/>
        </authorList>
    </citation>
    <scope>NUCLEOTIDE SEQUENCE [LARGE SCALE GENOMIC DNA]</scope>
    <source>
        <strain evidence="12 13">GB1</strain>
    </source>
</reference>
<proteinExistence type="inferred from homology"/>
<evidence type="ECO:0000256" key="11">
    <source>
        <dbReference type="SAM" id="Phobius"/>
    </source>
</evidence>
<feature type="transmembrane region" description="Helical" evidence="11">
    <location>
        <begin position="134"/>
        <end position="161"/>
    </location>
</feature>
<evidence type="ECO:0000256" key="1">
    <source>
        <dbReference type="ARBA" id="ARBA00004477"/>
    </source>
</evidence>
<keyword evidence="8 11" id="KW-1133">Transmembrane helix</keyword>
<dbReference type="Proteomes" id="UP000192639">
    <property type="component" value="Unassembled WGS sequence"/>
</dbReference>
<dbReference type="GO" id="GO:0031204">
    <property type="term" value="P:post-translational protein targeting to membrane, translocation"/>
    <property type="evidence" value="ECO:0007669"/>
    <property type="project" value="TreeGrafter"/>
</dbReference>
<keyword evidence="7" id="KW-0653">Protein transport</keyword>
<protein>
    <recommendedName>
        <fullName evidence="3">Translocation protein SEC62</fullName>
    </recommendedName>
</protein>
<dbReference type="AlphaFoldDB" id="A0A1Y1S507"/>
<dbReference type="VEuPathDB" id="MicrosporidiaDB:ECANGB1_2175"/>
<dbReference type="GO" id="GO:0005789">
    <property type="term" value="C:endoplasmic reticulum membrane"/>
    <property type="evidence" value="ECO:0007669"/>
    <property type="project" value="UniProtKB-SubCell"/>
</dbReference>
<evidence type="ECO:0000256" key="5">
    <source>
        <dbReference type="ARBA" id="ARBA00022692"/>
    </source>
</evidence>
<evidence type="ECO:0000256" key="7">
    <source>
        <dbReference type="ARBA" id="ARBA00022927"/>
    </source>
</evidence>
<gene>
    <name evidence="12" type="primary">SEC62</name>
    <name evidence="12" type="ORF">ECANGB1_2175</name>
</gene>
<comment type="similarity">
    <text evidence="2">Belongs to the SEC62 family.</text>
</comment>
<keyword evidence="5 11" id="KW-0812">Transmembrane</keyword>
<evidence type="ECO:0000256" key="3">
    <source>
        <dbReference type="ARBA" id="ARBA00021257"/>
    </source>
</evidence>
<dbReference type="Pfam" id="PF03839">
    <property type="entry name" value="Sec62"/>
    <property type="match status" value="1"/>
</dbReference>
<evidence type="ECO:0000313" key="13">
    <source>
        <dbReference type="Proteomes" id="UP000192639"/>
    </source>
</evidence>
<keyword evidence="4" id="KW-0813">Transport</keyword>
<evidence type="ECO:0000256" key="8">
    <source>
        <dbReference type="ARBA" id="ARBA00022989"/>
    </source>
</evidence>
<keyword evidence="6" id="KW-0256">Endoplasmic reticulum</keyword>
<evidence type="ECO:0000313" key="12">
    <source>
        <dbReference type="EMBL" id="ORD93477.1"/>
    </source>
</evidence>
<dbReference type="OrthoDB" id="200187at2759"/>
<dbReference type="InterPro" id="IPR004728">
    <property type="entry name" value="Sec62"/>
</dbReference>
<evidence type="ECO:0000256" key="9">
    <source>
        <dbReference type="ARBA" id="ARBA00023010"/>
    </source>
</evidence>
<keyword evidence="13" id="KW-1185">Reference proteome</keyword>
<evidence type="ECO:0000256" key="4">
    <source>
        <dbReference type="ARBA" id="ARBA00022448"/>
    </source>
</evidence>
<sequence length="196" mass="23255">MNNPPANFRKMVAVLRNLPSEEFLLRSTRRVNVFQFKHAIIKLGKEYKMEEIKALFTYLMDEGILFRVEKVDDSSVDISAKRHLSGTDLFIWEHEDDSMVHRVLLLLAAAAIGVVALFHFFPRWHRYALYYVRYPVLGFLLFMLVAALLRLVVYTVTLFLFREQCWIWPNLFADCGFFESFRPAYEWTKSEKEKEE</sequence>
<comment type="caution">
    <text evidence="12">The sequence shown here is derived from an EMBL/GenBank/DDBJ whole genome shotgun (WGS) entry which is preliminary data.</text>
</comment>
<accession>A0A1Y1S507</accession>